<dbReference type="AlphaFoldDB" id="A0A0G1YSP9"/>
<evidence type="ECO:0008006" key="5">
    <source>
        <dbReference type="Google" id="ProtNLM"/>
    </source>
</evidence>
<name>A0A0G1YSP9_9BACT</name>
<proteinExistence type="predicted"/>
<evidence type="ECO:0000313" key="4">
    <source>
        <dbReference type="Proteomes" id="UP000034789"/>
    </source>
</evidence>
<dbReference type="EMBL" id="LCSD01000031">
    <property type="protein sequence ID" value="KKW46205.1"/>
    <property type="molecule type" value="Genomic_DNA"/>
</dbReference>
<evidence type="ECO:0000256" key="1">
    <source>
        <dbReference type="SAM" id="MobiDB-lite"/>
    </source>
</evidence>
<keyword evidence="2" id="KW-0472">Membrane</keyword>
<organism evidence="3 4">
    <name type="scientific">Candidatus Kaiserbacteria bacterium GW2011_GWA2_58_9</name>
    <dbReference type="NCBI Taxonomy" id="1618672"/>
    <lineage>
        <taxon>Bacteria</taxon>
        <taxon>Candidatus Kaiseribacteriota</taxon>
    </lineage>
</organism>
<feature type="region of interest" description="Disordered" evidence="1">
    <location>
        <begin position="1"/>
        <end position="83"/>
    </location>
</feature>
<accession>A0A0G1YSP9</accession>
<gene>
    <name evidence="3" type="ORF">UY98_C0031G0006</name>
</gene>
<keyword evidence="2" id="KW-0812">Transmembrane</keyword>
<evidence type="ECO:0000256" key="2">
    <source>
        <dbReference type="SAM" id="Phobius"/>
    </source>
</evidence>
<sequence length="466" mass="49423">MAKDYFQDITPPSGSPEARPLQAIPQQELPSPPTLPKEPEPPMPPGGGEAPERSIRNIQVSSSRPKPRMAPGEVREPGAPVPPPRPRLGRYSLWGGAALAILALGAMALVAFRPTTVTVIPRSQNVRFDETARFVAYPAALAATGTLAFTLETSVVEDSQVVPASGVERVEEKASGAITVYNEYSAQSVRLIKNTRFETPEGLIFRAPAEIIVPGKKGATPGEITVTVFADAPGEAYNIGPVTRWGIPGLKSTPGMFSSVYARSGSAMSGGFAGERPAAEKSAVEAARAEIRARLQEKVRETARARNSETALAFSDLARVTFESLPQTAEAGGARIREQARVELPIFDADNFASLVAQSVSAEAEGGVILKGAEALSATRETPAESVSADSPIQFTIEGTAQLVWKVDALELAGALAGRDEAAFKAIVEHIPGIKEARVRIEPFWKNSFPADPSDIKVKIEEPSAS</sequence>
<feature type="transmembrane region" description="Helical" evidence="2">
    <location>
        <begin position="91"/>
        <end position="112"/>
    </location>
</feature>
<keyword evidence="2" id="KW-1133">Transmembrane helix</keyword>
<protein>
    <recommendedName>
        <fullName evidence="5">Baseplate protein J-like domain-containing protein</fullName>
    </recommendedName>
</protein>
<reference evidence="3 4" key="1">
    <citation type="journal article" date="2015" name="Nature">
        <title>rRNA introns, odd ribosomes, and small enigmatic genomes across a large radiation of phyla.</title>
        <authorList>
            <person name="Brown C.T."/>
            <person name="Hug L.A."/>
            <person name="Thomas B.C."/>
            <person name="Sharon I."/>
            <person name="Castelle C.J."/>
            <person name="Singh A."/>
            <person name="Wilkins M.J."/>
            <person name="Williams K.H."/>
            <person name="Banfield J.F."/>
        </authorList>
    </citation>
    <scope>NUCLEOTIDE SEQUENCE [LARGE SCALE GENOMIC DNA]</scope>
</reference>
<dbReference type="Proteomes" id="UP000034789">
    <property type="component" value="Unassembled WGS sequence"/>
</dbReference>
<comment type="caution">
    <text evidence="3">The sequence shown here is derived from an EMBL/GenBank/DDBJ whole genome shotgun (WGS) entry which is preliminary data.</text>
</comment>
<feature type="compositionally biased region" description="Pro residues" evidence="1">
    <location>
        <begin position="30"/>
        <end position="45"/>
    </location>
</feature>
<evidence type="ECO:0000313" key="3">
    <source>
        <dbReference type="EMBL" id="KKW46205.1"/>
    </source>
</evidence>